<dbReference type="PANTHER" id="PTHR34388:SF1">
    <property type="entry name" value="DNA POLYMERASE III SUBUNIT DELTA"/>
    <property type="match status" value="1"/>
</dbReference>
<evidence type="ECO:0000256" key="4">
    <source>
        <dbReference type="ARBA" id="ARBA00022695"/>
    </source>
</evidence>
<dbReference type="Pfam" id="PF06144">
    <property type="entry name" value="DNA_pol3_delta"/>
    <property type="match status" value="1"/>
</dbReference>
<dbReference type="Gene3D" id="1.20.272.10">
    <property type="match status" value="1"/>
</dbReference>
<evidence type="ECO:0000256" key="9">
    <source>
        <dbReference type="NCBIfam" id="TIGR01128"/>
    </source>
</evidence>
<dbReference type="EC" id="2.7.7.7" evidence="1 9"/>
<evidence type="ECO:0000256" key="7">
    <source>
        <dbReference type="ARBA" id="ARBA00034754"/>
    </source>
</evidence>
<feature type="domain" description="DNA polymerase III delta N-terminal" evidence="10">
    <location>
        <begin position="20"/>
        <end position="138"/>
    </location>
</feature>
<comment type="similarity">
    <text evidence="7">Belongs to the DNA polymerase HolA subunit family.</text>
</comment>
<gene>
    <name evidence="12" type="primary">holA</name>
    <name evidence="12" type="ORF">OE749_04625</name>
</gene>
<evidence type="ECO:0000256" key="2">
    <source>
        <dbReference type="ARBA" id="ARBA00017703"/>
    </source>
</evidence>
<comment type="caution">
    <text evidence="12">The sequence shown here is derived from an EMBL/GenBank/DDBJ whole genome shotgun (WGS) entry which is preliminary data.</text>
</comment>
<dbReference type="InterPro" id="IPR010372">
    <property type="entry name" value="DNA_pol3_delta_N"/>
</dbReference>
<protein>
    <recommendedName>
        <fullName evidence="2 9">DNA polymerase III subunit delta</fullName>
        <ecNumber evidence="1 9">2.7.7.7</ecNumber>
    </recommendedName>
</protein>
<evidence type="ECO:0000259" key="10">
    <source>
        <dbReference type="Pfam" id="PF06144"/>
    </source>
</evidence>
<evidence type="ECO:0000256" key="1">
    <source>
        <dbReference type="ARBA" id="ARBA00012417"/>
    </source>
</evidence>
<dbReference type="CDD" id="cd18138">
    <property type="entry name" value="HLD_clamp_pol_III_delta"/>
    <property type="match status" value="1"/>
</dbReference>
<keyword evidence="4 12" id="KW-0548">Nucleotidyltransferase</keyword>
<proteinExistence type="inferred from homology"/>
<evidence type="ECO:0000259" key="11">
    <source>
        <dbReference type="Pfam" id="PF14840"/>
    </source>
</evidence>
<dbReference type="SUPFAM" id="SSF52540">
    <property type="entry name" value="P-loop containing nucleoside triphosphate hydrolases"/>
    <property type="match status" value="1"/>
</dbReference>
<dbReference type="EMBL" id="JAOWKX010000002">
    <property type="protein sequence ID" value="MCV2883976.1"/>
    <property type="molecule type" value="Genomic_DNA"/>
</dbReference>
<evidence type="ECO:0000313" key="12">
    <source>
        <dbReference type="EMBL" id="MCV2883976.1"/>
    </source>
</evidence>
<dbReference type="PANTHER" id="PTHR34388">
    <property type="entry name" value="DNA POLYMERASE III SUBUNIT DELTA"/>
    <property type="match status" value="1"/>
</dbReference>
<dbReference type="SUPFAM" id="SSF48019">
    <property type="entry name" value="post-AAA+ oligomerization domain-like"/>
    <property type="match status" value="1"/>
</dbReference>
<reference evidence="12 13" key="1">
    <citation type="submission" date="2022-10" db="EMBL/GenBank/DDBJ databases">
        <title>Aestuariibacter sp. AA17 isolated from Montipora capitata coral fragment.</title>
        <authorList>
            <person name="Emsley S.A."/>
            <person name="Pfannmuller K.M."/>
            <person name="Loughran R.M."/>
            <person name="Shlafstein M."/>
            <person name="Papke E."/>
            <person name="Saw J.H."/>
            <person name="Ushijima B."/>
            <person name="Videau P."/>
        </authorList>
    </citation>
    <scope>NUCLEOTIDE SEQUENCE [LARGE SCALE GENOMIC DNA]</scope>
    <source>
        <strain evidence="12 13">AA17</strain>
    </source>
</reference>
<feature type="domain" description="DNA polymerase III subunit delta C-terminal" evidence="11">
    <location>
        <begin position="214"/>
        <end position="334"/>
    </location>
</feature>
<keyword evidence="6" id="KW-0239">DNA-directed DNA polymerase</keyword>
<keyword evidence="3 12" id="KW-0808">Transferase</keyword>
<accession>A0ABT3A5L3</accession>
<dbReference type="RefSeq" id="WP_263711189.1">
    <property type="nucleotide sequence ID" value="NZ_JAOWKX010000002.1"/>
</dbReference>
<dbReference type="InterPro" id="IPR032780">
    <property type="entry name" value="DNA_pol3_delt_C"/>
</dbReference>
<evidence type="ECO:0000313" key="13">
    <source>
        <dbReference type="Proteomes" id="UP001652504"/>
    </source>
</evidence>
<dbReference type="Gene3D" id="1.10.8.60">
    <property type="match status" value="1"/>
</dbReference>
<dbReference type="InterPro" id="IPR008921">
    <property type="entry name" value="DNA_pol3_clamp-load_cplx_C"/>
</dbReference>
<keyword evidence="5" id="KW-0235">DNA replication</keyword>
<dbReference type="GO" id="GO:0003887">
    <property type="term" value="F:DNA-directed DNA polymerase activity"/>
    <property type="evidence" value="ECO:0007669"/>
    <property type="project" value="UniProtKB-EC"/>
</dbReference>
<evidence type="ECO:0000256" key="3">
    <source>
        <dbReference type="ARBA" id="ARBA00022679"/>
    </source>
</evidence>
<dbReference type="InterPro" id="IPR027417">
    <property type="entry name" value="P-loop_NTPase"/>
</dbReference>
<keyword evidence="13" id="KW-1185">Reference proteome</keyword>
<dbReference type="Proteomes" id="UP001652504">
    <property type="component" value="Unassembled WGS sequence"/>
</dbReference>
<comment type="catalytic activity">
    <reaction evidence="8">
        <text>DNA(n) + a 2'-deoxyribonucleoside 5'-triphosphate = DNA(n+1) + diphosphate</text>
        <dbReference type="Rhea" id="RHEA:22508"/>
        <dbReference type="Rhea" id="RHEA-COMP:17339"/>
        <dbReference type="Rhea" id="RHEA-COMP:17340"/>
        <dbReference type="ChEBI" id="CHEBI:33019"/>
        <dbReference type="ChEBI" id="CHEBI:61560"/>
        <dbReference type="ChEBI" id="CHEBI:173112"/>
        <dbReference type="EC" id="2.7.7.7"/>
    </reaction>
</comment>
<evidence type="ECO:0000256" key="5">
    <source>
        <dbReference type="ARBA" id="ARBA00022705"/>
    </source>
</evidence>
<dbReference type="InterPro" id="IPR005790">
    <property type="entry name" value="DNA_polIII_delta"/>
</dbReference>
<dbReference type="Pfam" id="PF14840">
    <property type="entry name" value="DNA_pol3_delt_C"/>
    <property type="match status" value="1"/>
</dbReference>
<dbReference type="NCBIfam" id="TIGR01128">
    <property type="entry name" value="holA"/>
    <property type="match status" value="1"/>
</dbReference>
<sequence>MQIYPNRLHSQLSQGLSPFYLIFGEEPQQKMQTLQAIRDQAKNEGFDERQSLAVDNQFDWHTLLEATQSLSLFASKQLIELHLPSGKPGTQGSKLLTDIASQALSDTILVIHGDKVGRDVTNSKWFKALDSRGVYVPCYPLEGKALHQWLSQTIHDAGLKATQESIRMLGELCEGNLLAAKQEIDKLALLFPGQTIEVEALNSVTVDQSRFNVFQLIDVLLSADAKKAVKMLYRLESEGLEPTIVLWALTREWQTLRQIKDAQQQGQHVNWNQFKIWKNRQAMYQHALARMQDTQLSHIQQKLAILDSKFKQESVSRPFIELAHICLLFMGIPLDGVPLE</sequence>
<organism evidence="12 13">
    <name type="scientific">Fluctibacter corallii</name>
    <dbReference type="NCBI Taxonomy" id="2984329"/>
    <lineage>
        <taxon>Bacteria</taxon>
        <taxon>Pseudomonadati</taxon>
        <taxon>Pseudomonadota</taxon>
        <taxon>Gammaproteobacteria</taxon>
        <taxon>Alteromonadales</taxon>
        <taxon>Alteromonadaceae</taxon>
        <taxon>Fluctibacter</taxon>
    </lineage>
</organism>
<name>A0ABT3A5L3_9ALTE</name>
<evidence type="ECO:0000256" key="6">
    <source>
        <dbReference type="ARBA" id="ARBA00022932"/>
    </source>
</evidence>
<evidence type="ECO:0000256" key="8">
    <source>
        <dbReference type="ARBA" id="ARBA00049244"/>
    </source>
</evidence>
<dbReference type="Gene3D" id="3.40.50.300">
    <property type="entry name" value="P-loop containing nucleotide triphosphate hydrolases"/>
    <property type="match status" value="1"/>
</dbReference>